<dbReference type="Proteomes" id="UP000037326">
    <property type="component" value="Unassembled WGS sequence"/>
</dbReference>
<dbReference type="OrthoDB" id="2739500at2"/>
<dbReference type="EMBL" id="LFXJ01000005">
    <property type="protein sequence ID" value="KMY32048.1"/>
    <property type="molecule type" value="Genomic_DNA"/>
</dbReference>
<name>A0A0K9FCV8_9BACI</name>
<keyword evidence="1" id="KW-0472">Membrane</keyword>
<keyword evidence="1" id="KW-1133">Transmembrane helix</keyword>
<feature type="transmembrane region" description="Helical" evidence="1">
    <location>
        <begin position="7"/>
        <end position="28"/>
    </location>
</feature>
<evidence type="ECO:0000313" key="3">
    <source>
        <dbReference type="Proteomes" id="UP000037326"/>
    </source>
</evidence>
<dbReference type="AlphaFoldDB" id="A0A0K9FCV8"/>
<protein>
    <submittedName>
        <fullName evidence="2">Uncharacterized protein</fullName>
    </submittedName>
</protein>
<evidence type="ECO:0000313" key="2">
    <source>
        <dbReference type="EMBL" id="KMY32048.1"/>
    </source>
</evidence>
<feature type="transmembrane region" description="Helical" evidence="1">
    <location>
        <begin position="64"/>
        <end position="87"/>
    </location>
</feature>
<evidence type="ECO:0000256" key="1">
    <source>
        <dbReference type="SAM" id="Phobius"/>
    </source>
</evidence>
<dbReference type="GeneID" id="96598156"/>
<gene>
    <name evidence="2" type="ORF">ACZ11_07735</name>
</gene>
<reference evidence="3" key="1">
    <citation type="submission" date="2015-07" db="EMBL/GenBank/DDBJ databases">
        <authorList>
            <consortium name="Consortium for Microbial Forensics and Genomics (microFORGE)"/>
            <person name="Knight B.M."/>
            <person name="Roberts D.P."/>
            <person name="Lin D."/>
            <person name="Hari K."/>
            <person name="Fletcher J."/>
            <person name="Melcher U."/>
            <person name="Blagden T."/>
            <person name="Winegar R.A."/>
        </authorList>
    </citation>
    <scope>NUCLEOTIDE SEQUENCE [LARGE SCALE GENOMIC DNA]</scope>
    <source>
        <strain evidence="3">DSM 23493</strain>
    </source>
</reference>
<comment type="caution">
    <text evidence="2">The sequence shown here is derived from an EMBL/GenBank/DDBJ whole genome shotgun (WGS) entry which is preliminary data.</text>
</comment>
<dbReference type="RefSeq" id="WP_049665060.1">
    <property type="nucleotide sequence ID" value="NZ_JBIVOC010000029.1"/>
</dbReference>
<organism evidence="2 3">
    <name type="scientific">Lysinibacillus xylanilyticus</name>
    <dbReference type="NCBI Taxonomy" id="582475"/>
    <lineage>
        <taxon>Bacteria</taxon>
        <taxon>Bacillati</taxon>
        <taxon>Bacillota</taxon>
        <taxon>Bacilli</taxon>
        <taxon>Bacillales</taxon>
        <taxon>Bacillaceae</taxon>
        <taxon>Lysinibacillus</taxon>
    </lineage>
</organism>
<proteinExistence type="predicted"/>
<keyword evidence="1" id="KW-0812">Transmembrane</keyword>
<sequence length="88" mass="9975">MTLKWLWILVIAFSILEWISIPFIGAFTGKLYQLVYGILIIAFIIYPLFFITSLLLLQKGIKKIGAVILLIPLIVYAPLLIGLQTLLK</sequence>
<feature type="transmembrane region" description="Helical" evidence="1">
    <location>
        <begin position="34"/>
        <end position="57"/>
    </location>
</feature>
<dbReference type="PATRIC" id="fig|582475.4.peg.1060"/>
<accession>A0A0K9FCV8</accession>